<reference evidence="7" key="1">
    <citation type="submission" date="2018-05" db="EMBL/GenBank/DDBJ databases">
        <authorList>
            <person name="Lanie J.A."/>
            <person name="Ng W.-L."/>
            <person name="Kazmierczak K.M."/>
            <person name="Andrzejewski T.M."/>
            <person name="Davidsen T.M."/>
            <person name="Wayne K.J."/>
            <person name="Tettelin H."/>
            <person name="Glass J.I."/>
            <person name="Rusch D."/>
            <person name="Podicherti R."/>
            <person name="Tsui H.-C.T."/>
            <person name="Winkler M.E."/>
        </authorList>
    </citation>
    <scope>NUCLEOTIDE SEQUENCE</scope>
</reference>
<evidence type="ECO:0000256" key="3">
    <source>
        <dbReference type="ARBA" id="ARBA00022692"/>
    </source>
</evidence>
<dbReference type="SUPFAM" id="SSF109755">
    <property type="entry name" value="PhoU-like"/>
    <property type="match status" value="1"/>
</dbReference>
<comment type="subcellular location">
    <subcellularLocation>
        <location evidence="1">Cell membrane</location>
        <topology evidence="1">Multi-pass membrane protein</topology>
    </subcellularLocation>
</comment>
<feature type="transmembrane region" description="Helical" evidence="6">
    <location>
        <begin position="37"/>
        <end position="56"/>
    </location>
</feature>
<evidence type="ECO:0000256" key="5">
    <source>
        <dbReference type="ARBA" id="ARBA00023136"/>
    </source>
</evidence>
<dbReference type="NCBIfam" id="NF037997">
    <property type="entry name" value="Na_Pi_symport"/>
    <property type="match status" value="1"/>
</dbReference>
<feature type="transmembrane region" description="Helical" evidence="6">
    <location>
        <begin position="277"/>
        <end position="299"/>
    </location>
</feature>
<dbReference type="Pfam" id="PF02690">
    <property type="entry name" value="Na_Pi_cotrans"/>
    <property type="match status" value="1"/>
</dbReference>
<dbReference type="AlphaFoldDB" id="A0A381ZI67"/>
<dbReference type="PANTHER" id="PTHR10010">
    <property type="entry name" value="SOLUTE CARRIER FAMILY 34 SODIUM PHOSPHATE , MEMBER 2-RELATED"/>
    <property type="match status" value="1"/>
</dbReference>
<keyword evidence="3 6" id="KW-0812">Transmembrane</keyword>
<feature type="transmembrane region" description="Helical" evidence="6">
    <location>
        <begin position="105"/>
        <end position="126"/>
    </location>
</feature>
<evidence type="ECO:0000256" key="6">
    <source>
        <dbReference type="SAM" id="Phobius"/>
    </source>
</evidence>
<dbReference type="Gene3D" id="1.20.58.220">
    <property type="entry name" value="Phosphate transport system protein phou homolog 2, domain 2"/>
    <property type="match status" value="1"/>
</dbReference>
<dbReference type="InterPro" id="IPR003841">
    <property type="entry name" value="Na/Pi_transpt"/>
</dbReference>
<feature type="transmembrane region" description="Helical" evidence="6">
    <location>
        <begin position="81"/>
        <end position="99"/>
    </location>
</feature>
<keyword evidence="2" id="KW-1003">Cell membrane</keyword>
<evidence type="ECO:0000256" key="1">
    <source>
        <dbReference type="ARBA" id="ARBA00004651"/>
    </source>
</evidence>
<protein>
    <recommendedName>
        <fullName evidence="8">PhoU domain-containing protein</fullName>
    </recommendedName>
</protein>
<feature type="transmembrane region" description="Helical" evidence="6">
    <location>
        <begin position="246"/>
        <end position="265"/>
    </location>
</feature>
<dbReference type="EMBL" id="UINC01021423">
    <property type="protein sequence ID" value="SVA88940.1"/>
    <property type="molecule type" value="Genomic_DNA"/>
</dbReference>
<dbReference type="GO" id="GO:0005886">
    <property type="term" value="C:plasma membrane"/>
    <property type="evidence" value="ECO:0007669"/>
    <property type="project" value="UniProtKB-SubCell"/>
</dbReference>
<name>A0A381ZI67_9ZZZZ</name>
<keyword evidence="4 6" id="KW-1133">Transmembrane helix</keyword>
<evidence type="ECO:0000256" key="4">
    <source>
        <dbReference type="ARBA" id="ARBA00022989"/>
    </source>
</evidence>
<sequence length="589" mass="64805">MKQYIKKVSFSFIMMFIIVTLPTMVFAGSSSSSQKEISWFLLVTSLFGGLGMFLYGMEMMSDGMKMTAGNRMRSILEKLTSNRFFAVGVGAFVTMVIQSSSATTVMLVSFVNSGLLSFAQGLGVILGSNIGSTITAQIVAFKVTDYALALIAAGALMSLFSKKDSTRNIGFVILGFGLLFYGMKVMSDTMKPLRSNPTFNSILTSFENPFMGILAGAVFTALIQSSSATTGIVITLASGGSITLEAGIPLILGANIGTCVTALLAGLNASREAKRVAIAHVTFNVIGVALFCFWIPTFAEMVAQTSDNVPRQIANAHTFFNILATVVFIPFTANIASLIIRFFPDKEKSRNIEKASVLNLDEKVLEHPPVAISNAQAEIRGVVGLTERVLGSLVAPFISDDLQSDVEDPDQDFEKGMQVRLDKIEFLNQAVLSYLVKISNQDLDDDQSREVFSLVSVVNYLNSIRNAVGLRFSNLLGKMESLDTGFSEAGQNELIKYHNKMLKQIKRLGQFFDKYDRRKIEKIMKKGEKYKDLEEKYRIEHIKRISGEESESMASDQFQLELMDLLKEISIFIDLIASNLLELESIENV</sequence>
<evidence type="ECO:0000313" key="7">
    <source>
        <dbReference type="EMBL" id="SVA88940.1"/>
    </source>
</evidence>
<feature type="transmembrane region" description="Helical" evidence="6">
    <location>
        <begin position="138"/>
        <end position="157"/>
    </location>
</feature>
<dbReference type="GO" id="GO:0044341">
    <property type="term" value="P:sodium-dependent phosphate transport"/>
    <property type="evidence" value="ECO:0007669"/>
    <property type="project" value="InterPro"/>
</dbReference>
<organism evidence="7">
    <name type="scientific">marine metagenome</name>
    <dbReference type="NCBI Taxonomy" id="408172"/>
    <lineage>
        <taxon>unclassified sequences</taxon>
        <taxon>metagenomes</taxon>
        <taxon>ecological metagenomes</taxon>
    </lineage>
</organism>
<evidence type="ECO:0008006" key="8">
    <source>
        <dbReference type="Google" id="ProtNLM"/>
    </source>
</evidence>
<dbReference type="NCBIfam" id="TIGR00704">
    <property type="entry name" value="NaPi_cotrn_rel"/>
    <property type="match status" value="1"/>
</dbReference>
<proteinExistence type="predicted"/>
<dbReference type="PANTHER" id="PTHR10010:SF46">
    <property type="entry name" value="SODIUM-DEPENDENT PHOSPHATE TRANSPORT PROTEIN 2B"/>
    <property type="match status" value="1"/>
</dbReference>
<dbReference type="GO" id="GO:0005436">
    <property type="term" value="F:sodium:phosphate symporter activity"/>
    <property type="evidence" value="ECO:0007669"/>
    <property type="project" value="InterPro"/>
</dbReference>
<feature type="transmembrane region" description="Helical" evidence="6">
    <location>
        <begin position="208"/>
        <end position="234"/>
    </location>
</feature>
<keyword evidence="5 6" id="KW-0472">Membrane</keyword>
<feature type="transmembrane region" description="Helical" evidence="6">
    <location>
        <begin position="319"/>
        <end position="340"/>
    </location>
</feature>
<dbReference type="InterPro" id="IPR004633">
    <property type="entry name" value="NaPi_cotrn-rel/YqeW-like"/>
</dbReference>
<accession>A0A381ZI67</accession>
<feature type="transmembrane region" description="Helical" evidence="6">
    <location>
        <begin position="169"/>
        <end position="187"/>
    </location>
</feature>
<dbReference type="InterPro" id="IPR038078">
    <property type="entry name" value="PhoU-like_sf"/>
</dbReference>
<evidence type="ECO:0000256" key="2">
    <source>
        <dbReference type="ARBA" id="ARBA00022475"/>
    </source>
</evidence>
<gene>
    <name evidence="7" type="ORF">METZ01_LOCUS141794</name>
</gene>